<protein>
    <recommendedName>
        <fullName evidence="1">Tc1-like transposase DDE domain-containing protein</fullName>
    </recommendedName>
</protein>
<dbReference type="Pfam" id="PF13358">
    <property type="entry name" value="DDE_3"/>
    <property type="match status" value="1"/>
</dbReference>
<sequence>MGIQLSLCRTHARSPKGQRAYGSKPYSRGKNVSVIGAIALKGFLGCMTLEGTTNGDAFQVFVEKVLLNCLWPGAVVVMDNLSAHKVASIESIIEKAGAKVIYLSPYSPDFNPIENCWSKLKQYLRKAAARCRDIVEQALVNAIDLVKLFGI</sequence>
<dbReference type="Gene3D" id="3.30.420.10">
    <property type="entry name" value="Ribonuclease H-like superfamily/Ribonuclease H"/>
    <property type="match status" value="1"/>
</dbReference>
<dbReference type="HOGENOM" id="CLU_056788_10_0_3"/>
<feature type="domain" description="Tc1-like transposase DDE" evidence="1">
    <location>
        <begin position="2"/>
        <end position="133"/>
    </location>
</feature>
<proteinExistence type="predicted"/>
<gene>
    <name evidence="2" type="ORF">MC7420_6187</name>
</gene>
<reference evidence="2 3" key="1">
    <citation type="submission" date="2008-07" db="EMBL/GenBank/DDBJ databases">
        <authorList>
            <person name="Tandeau de Marsac N."/>
            <person name="Ferriera S."/>
            <person name="Johnson J."/>
            <person name="Kravitz S."/>
            <person name="Beeson K."/>
            <person name="Sutton G."/>
            <person name="Rogers Y.-H."/>
            <person name="Friedman R."/>
            <person name="Frazier M."/>
            <person name="Venter J.C."/>
        </authorList>
    </citation>
    <scope>NUCLEOTIDE SEQUENCE [LARGE SCALE GENOMIC DNA]</scope>
    <source>
        <strain evidence="2 3">PCC 7420</strain>
    </source>
</reference>
<dbReference type="InterPro" id="IPR038717">
    <property type="entry name" value="Tc1-like_DDE_dom"/>
</dbReference>
<organism evidence="2 3">
    <name type="scientific">Coleofasciculus chthonoplastes PCC 7420</name>
    <dbReference type="NCBI Taxonomy" id="118168"/>
    <lineage>
        <taxon>Bacteria</taxon>
        <taxon>Bacillati</taxon>
        <taxon>Cyanobacteriota</taxon>
        <taxon>Cyanophyceae</taxon>
        <taxon>Coleofasciculales</taxon>
        <taxon>Coleofasciculaceae</taxon>
        <taxon>Coleofasciculus</taxon>
    </lineage>
</organism>
<dbReference type="GO" id="GO:0003676">
    <property type="term" value="F:nucleic acid binding"/>
    <property type="evidence" value="ECO:0007669"/>
    <property type="project" value="InterPro"/>
</dbReference>
<dbReference type="InterPro" id="IPR047655">
    <property type="entry name" value="Transpos_IS630-like"/>
</dbReference>
<evidence type="ECO:0000259" key="1">
    <source>
        <dbReference type="Pfam" id="PF13358"/>
    </source>
</evidence>
<dbReference type="NCBIfam" id="NF033545">
    <property type="entry name" value="transpos_IS630"/>
    <property type="match status" value="1"/>
</dbReference>
<dbReference type="PANTHER" id="PTHR46564">
    <property type="entry name" value="TRANSPOSASE"/>
    <property type="match status" value="1"/>
</dbReference>
<dbReference type="Proteomes" id="UP000003835">
    <property type="component" value="Unassembled WGS sequence"/>
</dbReference>
<evidence type="ECO:0000313" key="3">
    <source>
        <dbReference type="Proteomes" id="UP000003835"/>
    </source>
</evidence>
<dbReference type="EMBL" id="DS989852">
    <property type="protein sequence ID" value="EDX74709.1"/>
    <property type="molecule type" value="Genomic_DNA"/>
</dbReference>
<name>B4VTM4_9CYAN</name>
<keyword evidence="3" id="KW-1185">Reference proteome</keyword>
<dbReference type="eggNOG" id="COG3335">
    <property type="taxonomic scope" value="Bacteria"/>
</dbReference>
<dbReference type="AlphaFoldDB" id="B4VTM4"/>
<dbReference type="PANTHER" id="PTHR46564:SF1">
    <property type="entry name" value="TRANSPOSASE"/>
    <property type="match status" value="1"/>
</dbReference>
<dbReference type="InterPro" id="IPR036397">
    <property type="entry name" value="RNaseH_sf"/>
</dbReference>
<accession>B4VTM4</accession>
<evidence type="ECO:0000313" key="2">
    <source>
        <dbReference type="EMBL" id="EDX74709.1"/>
    </source>
</evidence>